<reference evidence="2 3" key="1">
    <citation type="submission" date="2014-04" db="EMBL/GenBank/DDBJ databases">
        <authorList>
            <consortium name="DOE Joint Genome Institute"/>
            <person name="Kuo A."/>
            <person name="Girlanda M."/>
            <person name="Perotto S."/>
            <person name="Kohler A."/>
            <person name="Nagy L.G."/>
            <person name="Floudas D."/>
            <person name="Copeland A."/>
            <person name="Barry K.W."/>
            <person name="Cichocki N."/>
            <person name="Veneault-Fourrey C."/>
            <person name="LaButti K."/>
            <person name="Lindquist E.A."/>
            <person name="Lipzen A."/>
            <person name="Lundell T."/>
            <person name="Morin E."/>
            <person name="Murat C."/>
            <person name="Sun H."/>
            <person name="Tunlid A."/>
            <person name="Henrissat B."/>
            <person name="Grigoriev I.V."/>
            <person name="Hibbett D.S."/>
            <person name="Martin F."/>
            <person name="Nordberg H.P."/>
            <person name="Cantor M.N."/>
            <person name="Hua S.X."/>
        </authorList>
    </citation>
    <scope>NUCLEOTIDE SEQUENCE [LARGE SCALE GENOMIC DNA]</scope>
    <source>
        <strain evidence="2 3">MUT 4182</strain>
    </source>
</reference>
<reference evidence="3" key="2">
    <citation type="submission" date="2015-01" db="EMBL/GenBank/DDBJ databases">
        <title>Evolutionary Origins and Diversification of the Mycorrhizal Mutualists.</title>
        <authorList>
            <consortium name="DOE Joint Genome Institute"/>
            <consortium name="Mycorrhizal Genomics Consortium"/>
            <person name="Kohler A."/>
            <person name="Kuo A."/>
            <person name="Nagy L.G."/>
            <person name="Floudas D."/>
            <person name="Copeland A."/>
            <person name="Barry K.W."/>
            <person name="Cichocki N."/>
            <person name="Veneault-Fourrey C."/>
            <person name="LaButti K."/>
            <person name="Lindquist E.A."/>
            <person name="Lipzen A."/>
            <person name="Lundell T."/>
            <person name="Morin E."/>
            <person name="Murat C."/>
            <person name="Riley R."/>
            <person name="Ohm R."/>
            <person name="Sun H."/>
            <person name="Tunlid A."/>
            <person name="Henrissat B."/>
            <person name="Grigoriev I.V."/>
            <person name="Hibbett D.S."/>
            <person name="Martin F."/>
        </authorList>
    </citation>
    <scope>NUCLEOTIDE SEQUENCE [LARGE SCALE GENOMIC DNA]</scope>
    <source>
        <strain evidence="3">MUT 4182</strain>
    </source>
</reference>
<name>A0A0C3LLE8_9AGAM</name>
<dbReference type="AlphaFoldDB" id="A0A0C3LLE8"/>
<keyword evidence="1" id="KW-1133">Transmembrane helix</keyword>
<keyword evidence="3" id="KW-1185">Reference proteome</keyword>
<protein>
    <submittedName>
        <fullName evidence="2">Uncharacterized protein</fullName>
    </submittedName>
</protein>
<evidence type="ECO:0000313" key="3">
    <source>
        <dbReference type="Proteomes" id="UP000054248"/>
    </source>
</evidence>
<keyword evidence="1" id="KW-0472">Membrane</keyword>
<keyword evidence="1" id="KW-0812">Transmembrane</keyword>
<dbReference type="HOGENOM" id="CLU_2428681_0_0_1"/>
<feature type="transmembrane region" description="Helical" evidence="1">
    <location>
        <begin position="51"/>
        <end position="70"/>
    </location>
</feature>
<organism evidence="2 3">
    <name type="scientific">Tulasnella calospora MUT 4182</name>
    <dbReference type="NCBI Taxonomy" id="1051891"/>
    <lineage>
        <taxon>Eukaryota</taxon>
        <taxon>Fungi</taxon>
        <taxon>Dikarya</taxon>
        <taxon>Basidiomycota</taxon>
        <taxon>Agaricomycotina</taxon>
        <taxon>Agaricomycetes</taxon>
        <taxon>Cantharellales</taxon>
        <taxon>Tulasnellaceae</taxon>
        <taxon>Tulasnella</taxon>
    </lineage>
</organism>
<dbReference type="EMBL" id="KN823116">
    <property type="protein sequence ID" value="KIO22187.1"/>
    <property type="molecule type" value="Genomic_DNA"/>
</dbReference>
<gene>
    <name evidence="2" type="ORF">M407DRAFT_119925</name>
</gene>
<evidence type="ECO:0000256" key="1">
    <source>
        <dbReference type="SAM" id="Phobius"/>
    </source>
</evidence>
<proteinExistence type="predicted"/>
<accession>A0A0C3LLE8</accession>
<sequence length="91" mass="10071">MRGVADGRGFCGWSGLRLSSVRTRRRPRPTGVVKGLELDVGRRSFRLGWPLLRQLLVLVVGAVAWLVSLCRRHGLRCCRRVVAATFAVSVA</sequence>
<evidence type="ECO:0000313" key="2">
    <source>
        <dbReference type="EMBL" id="KIO22187.1"/>
    </source>
</evidence>
<dbReference type="Proteomes" id="UP000054248">
    <property type="component" value="Unassembled WGS sequence"/>
</dbReference>